<evidence type="ECO:0000313" key="3">
    <source>
        <dbReference type="Proteomes" id="UP000292935"/>
    </source>
</evidence>
<dbReference type="InterPro" id="IPR036390">
    <property type="entry name" value="WH_DNA-bd_sf"/>
</dbReference>
<feature type="domain" description="Transcription regulator PadR N-terminal" evidence="1">
    <location>
        <begin position="12"/>
        <end position="86"/>
    </location>
</feature>
<dbReference type="SUPFAM" id="SSF46785">
    <property type="entry name" value="Winged helix' DNA-binding domain"/>
    <property type="match status" value="1"/>
</dbReference>
<dbReference type="EMBL" id="SDPO01000003">
    <property type="protein sequence ID" value="RXZ47406.1"/>
    <property type="molecule type" value="Genomic_DNA"/>
</dbReference>
<dbReference type="InterPro" id="IPR036388">
    <property type="entry name" value="WH-like_DNA-bd_sf"/>
</dbReference>
<gene>
    <name evidence="2" type="ORF">ESP57_12600</name>
</gene>
<organism evidence="2 3">
    <name type="scientific">Agromyces fucosus</name>
    <dbReference type="NCBI Taxonomy" id="41985"/>
    <lineage>
        <taxon>Bacteria</taxon>
        <taxon>Bacillati</taxon>
        <taxon>Actinomycetota</taxon>
        <taxon>Actinomycetes</taxon>
        <taxon>Micrococcales</taxon>
        <taxon>Microbacteriaceae</taxon>
        <taxon>Agromyces</taxon>
    </lineage>
</organism>
<dbReference type="PANTHER" id="PTHR33169">
    <property type="entry name" value="PADR-FAMILY TRANSCRIPTIONAL REGULATOR"/>
    <property type="match status" value="1"/>
</dbReference>
<accession>A0A4Q2JL30</accession>
<dbReference type="InterPro" id="IPR005149">
    <property type="entry name" value="Tscrpt_reg_PadR_N"/>
</dbReference>
<dbReference type="Proteomes" id="UP000292935">
    <property type="component" value="Unassembled WGS sequence"/>
</dbReference>
<proteinExistence type="predicted"/>
<dbReference type="RefSeq" id="WP_129231836.1">
    <property type="nucleotide sequence ID" value="NZ_SDPO01000003.1"/>
</dbReference>
<comment type="caution">
    <text evidence="2">The sequence shown here is derived from an EMBL/GenBank/DDBJ whole genome shotgun (WGS) entry which is preliminary data.</text>
</comment>
<reference evidence="2 3" key="1">
    <citation type="submission" date="2019-01" db="EMBL/GenBank/DDBJ databases">
        <authorList>
            <person name="Li J."/>
        </authorList>
    </citation>
    <scope>NUCLEOTIDE SEQUENCE [LARGE SCALE GENOMIC DNA]</scope>
    <source>
        <strain evidence="2 3">CCUG 35506</strain>
    </source>
</reference>
<name>A0A4Q2JL30_9MICO</name>
<dbReference type="InterPro" id="IPR052509">
    <property type="entry name" value="Metal_resp_DNA-bind_regulator"/>
</dbReference>
<protein>
    <submittedName>
        <fullName evidence="2">PadR family transcriptional regulator</fullName>
    </submittedName>
</protein>
<dbReference type="Gene3D" id="1.10.10.10">
    <property type="entry name" value="Winged helix-like DNA-binding domain superfamily/Winged helix DNA-binding domain"/>
    <property type="match status" value="1"/>
</dbReference>
<dbReference type="OrthoDB" id="8443918at2"/>
<keyword evidence="3" id="KW-1185">Reference proteome</keyword>
<dbReference type="PANTHER" id="PTHR33169:SF27">
    <property type="entry name" value="TRANSCRIPTIONAL REGULATOR PADR FAMILY PROTEIN"/>
    <property type="match status" value="1"/>
</dbReference>
<dbReference type="Pfam" id="PF03551">
    <property type="entry name" value="PadR"/>
    <property type="match status" value="1"/>
</dbReference>
<evidence type="ECO:0000313" key="2">
    <source>
        <dbReference type="EMBL" id="RXZ47406.1"/>
    </source>
</evidence>
<dbReference type="AlphaFoldDB" id="A0A4Q2JL30"/>
<evidence type="ECO:0000259" key="1">
    <source>
        <dbReference type="Pfam" id="PF03551"/>
    </source>
</evidence>
<sequence>MSQLNPLAFSALGMLIDAPMHPYEMYQLMLARREDRVVKVSAGSLYRAVERLARDGLIVESGTERMGNRPERTVYSVTDAGRAAFDESLEEMLGRNVNEFPEFPLAIGEAHNLPAERVVELLGDRLDSIRDDIAWYDAAAVRIAEKGKPKHVVLNVYYSRAMLAAEAEWLAATIDELRSGELGWPSGAPGVTGTSPQT</sequence>